<keyword evidence="9" id="KW-1185">Reference proteome</keyword>
<evidence type="ECO:0000256" key="7">
    <source>
        <dbReference type="SAM" id="MobiDB-lite"/>
    </source>
</evidence>
<evidence type="ECO:0000313" key="9">
    <source>
        <dbReference type="Proteomes" id="UP001460270"/>
    </source>
</evidence>
<evidence type="ECO:0000256" key="2">
    <source>
        <dbReference type="ARBA" id="ARBA00004496"/>
    </source>
</evidence>
<keyword evidence="4" id="KW-0963">Cytoplasm</keyword>
<dbReference type="PANTHER" id="PTHR45161">
    <property type="entry name" value="CYTOSKELETON-ASSOCIATED PROTEIN 4"/>
    <property type="match status" value="1"/>
</dbReference>
<feature type="region of interest" description="Disordered" evidence="7">
    <location>
        <begin position="122"/>
        <end position="177"/>
    </location>
</feature>
<accession>A0AAW0PR19</accession>
<feature type="compositionally biased region" description="Basic and acidic residues" evidence="7">
    <location>
        <begin position="129"/>
        <end position="140"/>
    </location>
</feature>
<protein>
    <recommendedName>
        <fullName evidence="10">Cyclic nucleotide-binding domain-containing protein</fullName>
    </recommendedName>
</protein>
<dbReference type="GO" id="GO:0005737">
    <property type="term" value="C:cytoplasm"/>
    <property type="evidence" value="ECO:0007669"/>
    <property type="project" value="UniProtKB-SubCell"/>
</dbReference>
<keyword evidence="6" id="KW-0472">Membrane</keyword>
<feature type="compositionally biased region" description="Polar residues" evidence="7">
    <location>
        <begin position="168"/>
        <end position="177"/>
    </location>
</feature>
<keyword evidence="3" id="KW-1003">Cell membrane</keyword>
<evidence type="ECO:0000256" key="6">
    <source>
        <dbReference type="ARBA" id="ARBA00023136"/>
    </source>
</evidence>
<dbReference type="Proteomes" id="UP001460270">
    <property type="component" value="Unassembled WGS sequence"/>
</dbReference>
<evidence type="ECO:0000256" key="5">
    <source>
        <dbReference type="ARBA" id="ARBA00022553"/>
    </source>
</evidence>
<organism evidence="8 9">
    <name type="scientific">Mugilogobius chulae</name>
    <name type="common">yellowstripe goby</name>
    <dbReference type="NCBI Taxonomy" id="88201"/>
    <lineage>
        <taxon>Eukaryota</taxon>
        <taxon>Metazoa</taxon>
        <taxon>Chordata</taxon>
        <taxon>Craniata</taxon>
        <taxon>Vertebrata</taxon>
        <taxon>Euteleostomi</taxon>
        <taxon>Actinopterygii</taxon>
        <taxon>Neopterygii</taxon>
        <taxon>Teleostei</taxon>
        <taxon>Neoteleostei</taxon>
        <taxon>Acanthomorphata</taxon>
        <taxon>Gobiaria</taxon>
        <taxon>Gobiiformes</taxon>
        <taxon>Gobioidei</taxon>
        <taxon>Gobiidae</taxon>
        <taxon>Gobionellinae</taxon>
        <taxon>Mugilogobius</taxon>
    </lineage>
</organism>
<proteinExistence type="predicted"/>
<name>A0AAW0PR19_9GOBI</name>
<dbReference type="InterPro" id="IPR014710">
    <property type="entry name" value="RmlC-like_jellyroll"/>
</dbReference>
<evidence type="ECO:0000256" key="1">
    <source>
        <dbReference type="ARBA" id="ARBA00004236"/>
    </source>
</evidence>
<evidence type="ECO:0000256" key="4">
    <source>
        <dbReference type="ARBA" id="ARBA00022490"/>
    </source>
</evidence>
<dbReference type="AlphaFoldDB" id="A0AAW0PR19"/>
<dbReference type="Gene3D" id="2.60.120.10">
    <property type="entry name" value="Jelly Rolls"/>
    <property type="match status" value="1"/>
</dbReference>
<keyword evidence="5" id="KW-0597">Phosphoprotein</keyword>
<comment type="caution">
    <text evidence="8">The sequence shown here is derived from an EMBL/GenBank/DDBJ whole genome shotgun (WGS) entry which is preliminary data.</text>
</comment>
<evidence type="ECO:0008006" key="10">
    <source>
        <dbReference type="Google" id="ProtNLM"/>
    </source>
</evidence>
<dbReference type="InterPro" id="IPR018490">
    <property type="entry name" value="cNMP-bd_dom_sf"/>
</dbReference>
<comment type="subcellular location">
    <subcellularLocation>
        <location evidence="1">Cell membrane</location>
    </subcellularLocation>
    <subcellularLocation>
        <location evidence="2">Cytoplasm</location>
    </subcellularLocation>
</comment>
<dbReference type="SUPFAM" id="SSF51206">
    <property type="entry name" value="cAMP-binding domain-like"/>
    <property type="match status" value="1"/>
</dbReference>
<gene>
    <name evidence="8" type="ORF">WMY93_007952</name>
</gene>
<dbReference type="PANTHER" id="PTHR45161:SF4">
    <property type="entry name" value="RAP GUANINE NUCLEOTIDE EXCHANGE FACTOR 6"/>
    <property type="match status" value="1"/>
</dbReference>
<sequence>MKMTMAMESNFKLALKKAPSLRTAEDLRTIYSHLYHMDVLSHLREHQLRSMCRSARYERHEANHNLFYPDTIASCWYILLTGSVFVKEHMYLARCCFGKQLGGRRGCECITLEPSEMIVVENGSEADESFSREKSPREAPGEGSEESTLKARESSSPTARRPTRTARIMSTTSFPPT</sequence>
<evidence type="ECO:0000313" key="8">
    <source>
        <dbReference type="EMBL" id="KAK7925642.1"/>
    </source>
</evidence>
<evidence type="ECO:0000256" key="3">
    <source>
        <dbReference type="ARBA" id="ARBA00022475"/>
    </source>
</evidence>
<dbReference type="EMBL" id="JBBPFD010000005">
    <property type="protein sequence ID" value="KAK7925642.1"/>
    <property type="molecule type" value="Genomic_DNA"/>
</dbReference>
<reference evidence="9" key="1">
    <citation type="submission" date="2024-04" db="EMBL/GenBank/DDBJ databases">
        <title>Salinicola lusitanus LLJ914,a marine bacterium isolated from the Okinawa Trough.</title>
        <authorList>
            <person name="Li J."/>
        </authorList>
    </citation>
    <scope>NUCLEOTIDE SEQUENCE [LARGE SCALE GENOMIC DNA]</scope>
</reference>
<dbReference type="GO" id="GO:0005886">
    <property type="term" value="C:plasma membrane"/>
    <property type="evidence" value="ECO:0007669"/>
    <property type="project" value="UniProtKB-SubCell"/>
</dbReference>